<dbReference type="OrthoDB" id="3759773at2759"/>
<gene>
    <name evidence="1" type="ORF">NW762_010244</name>
</gene>
<evidence type="ECO:0000313" key="2">
    <source>
        <dbReference type="Proteomes" id="UP001152049"/>
    </source>
</evidence>
<proteinExistence type="predicted"/>
<reference evidence="1" key="1">
    <citation type="submission" date="2022-09" db="EMBL/GenBank/DDBJ databases">
        <title>Fusarium specimens isolated from Avocado Roots.</title>
        <authorList>
            <person name="Stajich J."/>
            <person name="Roper C."/>
            <person name="Heimlech-Rivalta G."/>
        </authorList>
    </citation>
    <scope>NUCLEOTIDE SEQUENCE</scope>
    <source>
        <strain evidence="1">CF00136</strain>
    </source>
</reference>
<name>A0A9W8RTD2_9HYPO</name>
<protein>
    <submittedName>
        <fullName evidence="1">Uncharacterized protein</fullName>
    </submittedName>
</protein>
<dbReference type="Proteomes" id="UP001152049">
    <property type="component" value="Unassembled WGS sequence"/>
</dbReference>
<accession>A0A9W8RTD2</accession>
<keyword evidence="2" id="KW-1185">Reference proteome</keyword>
<evidence type="ECO:0000313" key="1">
    <source>
        <dbReference type="EMBL" id="KAJ4253849.1"/>
    </source>
</evidence>
<comment type="caution">
    <text evidence="1">The sequence shown here is derived from an EMBL/GenBank/DDBJ whole genome shotgun (WGS) entry which is preliminary data.</text>
</comment>
<sequence>MTEASLERLRNVSSHQLIGSGVRKLHVKLPYYDRYMADNLTHFAYFHIYSMGRHLSHLRAAITSPDPPLRPSYEVPAWINAEVLELGEEMISAWESIYTEDPDDPKRDSDECTKYRNTLREAHREYRYLFKAQEQMRENGVFLSSIASAMAKMPCADKLEFTDGEDPYHKKDAYLVDRDYRISLRALMLEPHTWSDASLLYTNPDFEPPTEFLHKLPVEIYRAGIALREVKVQCSRPWTYAQLSMSPSERASFIELLQNLQTLTFDTAGKKRGTGWYFTGQEDAKDIVFDFLSTLLQAPNLEHLTIAFSEFALGSQSLIKVLTRAQNKCLRQLRLKGATLRKGELGQYLAHVKGSCEVVLESAELLDGKWADEADELRGLSGVSITVIDPFGAEFRGGQFRDMWNAEEEEMLNKYLQGTSSVNPFRNKNIS</sequence>
<organism evidence="1 2">
    <name type="scientific">Fusarium torreyae</name>
    <dbReference type="NCBI Taxonomy" id="1237075"/>
    <lineage>
        <taxon>Eukaryota</taxon>
        <taxon>Fungi</taxon>
        <taxon>Dikarya</taxon>
        <taxon>Ascomycota</taxon>
        <taxon>Pezizomycotina</taxon>
        <taxon>Sordariomycetes</taxon>
        <taxon>Hypocreomycetidae</taxon>
        <taxon>Hypocreales</taxon>
        <taxon>Nectriaceae</taxon>
        <taxon>Fusarium</taxon>
    </lineage>
</organism>
<dbReference type="AlphaFoldDB" id="A0A9W8RTD2"/>
<dbReference type="EMBL" id="JAOQAZ010000023">
    <property type="protein sequence ID" value="KAJ4253849.1"/>
    <property type="molecule type" value="Genomic_DNA"/>
</dbReference>